<dbReference type="SUPFAM" id="SSF53850">
    <property type="entry name" value="Periplasmic binding protein-like II"/>
    <property type="match status" value="1"/>
</dbReference>
<dbReference type="AlphaFoldDB" id="A0A5C0AS85"/>
<gene>
    <name evidence="4" type="ORF">FXN63_03950</name>
</gene>
<evidence type="ECO:0000313" key="5">
    <source>
        <dbReference type="Proteomes" id="UP000325161"/>
    </source>
</evidence>
<dbReference type="Pfam" id="PF00497">
    <property type="entry name" value="SBP_bac_3"/>
    <property type="match status" value="1"/>
</dbReference>
<dbReference type="EMBL" id="CP043046">
    <property type="protein sequence ID" value="QEI05082.1"/>
    <property type="molecule type" value="Genomic_DNA"/>
</dbReference>
<feature type="domain" description="Solute-binding protein family 3/N-terminal" evidence="3">
    <location>
        <begin position="32"/>
        <end position="253"/>
    </location>
</feature>
<dbReference type="Gene3D" id="3.40.190.10">
    <property type="entry name" value="Periplasmic binding protein-like II"/>
    <property type="match status" value="2"/>
</dbReference>
<sequence>MTRSTRTTHTTRALLSVLLLAAAGGAYAQGKPIRAGVDATFPPHAFAKMSGGYQGFNVELGEEIAKRLGRPIEIEGAQYSALIPALNAGKYDFLLAPTTVSQERAKTVLFTEGYLENNFTLVVRKIEDRIKSLEDLKGKDIAVNKGSGPEEWARANADKYGFKVNAYGTNADAVQAVASGRVVANLAGITPSAWAAKTNPQIKTVLEIKTGSVWAIPFRIDDIAARNEVGMVIKCMKKDGSLKALHEKWFGYAPQADSATVVIPAGQGVPGFNGYDATPVTLACK</sequence>
<organism evidence="4 5">
    <name type="scientific">Pigmentiphaga aceris</name>
    <dbReference type="NCBI Taxonomy" id="1940612"/>
    <lineage>
        <taxon>Bacteria</taxon>
        <taxon>Pseudomonadati</taxon>
        <taxon>Pseudomonadota</taxon>
        <taxon>Betaproteobacteria</taxon>
        <taxon>Burkholderiales</taxon>
        <taxon>Alcaligenaceae</taxon>
        <taxon>Pigmentiphaga</taxon>
    </lineage>
</organism>
<feature type="signal peptide" evidence="2">
    <location>
        <begin position="1"/>
        <end position="28"/>
    </location>
</feature>
<keyword evidence="1 2" id="KW-0732">Signal</keyword>
<dbReference type="CDD" id="cd13626">
    <property type="entry name" value="PBP2_Cystine_like"/>
    <property type="match status" value="1"/>
</dbReference>
<dbReference type="PANTHER" id="PTHR35936:SF17">
    <property type="entry name" value="ARGININE-BINDING EXTRACELLULAR PROTEIN ARTP"/>
    <property type="match status" value="1"/>
</dbReference>
<evidence type="ECO:0000256" key="1">
    <source>
        <dbReference type="ARBA" id="ARBA00022729"/>
    </source>
</evidence>
<dbReference type="OrthoDB" id="9768183at2"/>
<keyword evidence="5" id="KW-1185">Reference proteome</keyword>
<name>A0A5C0AS85_9BURK</name>
<dbReference type="KEGG" id="pacr:FXN63_03950"/>
<proteinExistence type="predicted"/>
<evidence type="ECO:0000256" key="2">
    <source>
        <dbReference type="SAM" id="SignalP"/>
    </source>
</evidence>
<dbReference type="Proteomes" id="UP000325161">
    <property type="component" value="Chromosome"/>
</dbReference>
<accession>A0A5C0AS85</accession>
<evidence type="ECO:0000259" key="3">
    <source>
        <dbReference type="SMART" id="SM00062"/>
    </source>
</evidence>
<feature type="chain" id="PRO_5022707158" evidence="2">
    <location>
        <begin position="29"/>
        <end position="285"/>
    </location>
</feature>
<reference evidence="4 5" key="1">
    <citation type="submission" date="2019-08" db="EMBL/GenBank/DDBJ databases">
        <title>Amphibian skin-associated Pigmentiphaga: genome sequence and occurrence across geography and hosts.</title>
        <authorList>
            <person name="Bletz M.C."/>
            <person name="Bunk B."/>
            <person name="Sproeer C."/>
            <person name="Biwer P."/>
            <person name="Reiter S."/>
            <person name="Rabemananjara F.C.E."/>
            <person name="Schulz S."/>
            <person name="Overmann J."/>
            <person name="Vences M."/>
        </authorList>
    </citation>
    <scope>NUCLEOTIDE SEQUENCE [LARGE SCALE GENOMIC DNA]</scope>
    <source>
        <strain evidence="4 5">Mada1488</strain>
    </source>
</reference>
<dbReference type="PANTHER" id="PTHR35936">
    <property type="entry name" value="MEMBRANE-BOUND LYTIC MUREIN TRANSGLYCOSYLASE F"/>
    <property type="match status" value="1"/>
</dbReference>
<dbReference type="RefSeq" id="WP_148813042.1">
    <property type="nucleotide sequence ID" value="NZ_CP043046.1"/>
</dbReference>
<dbReference type="SMART" id="SM00062">
    <property type="entry name" value="PBPb"/>
    <property type="match status" value="1"/>
</dbReference>
<evidence type="ECO:0000313" key="4">
    <source>
        <dbReference type="EMBL" id="QEI05082.1"/>
    </source>
</evidence>
<dbReference type="InterPro" id="IPR001638">
    <property type="entry name" value="Solute-binding_3/MltF_N"/>
</dbReference>
<protein>
    <submittedName>
        <fullName evidence="4">Transporter substrate-binding domain-containing protein</fullName>
    </submittedName>
</protein>